<dbReference type="AlphaFoldDB" id="A7RKP9"/>
<dbReference type="EC" id="3.4.19.9" evidence="7"/>
<keyword evidence="9" id="KW-1185">Reference proteome</keyword>
<keyword evidence="5 7" id="KW-0378">Hydrolase</keyword>
<dbReference type="PROSITE" id="PS51275">
    <property type="entry name" value="PEPTIDASE_C26_GGH"/>
    <property type="match status" value="1"/>
</dbReference>
<dbReference type="KEGG" id="nve:5520163"/>
<protein>
    <recommendedName>
        <fullName evidence="7">folate gamma-glutamyl hydrolase</fullName>
        <ecNumber evidence="7">3.4.19.9</ecNumber>
    </recommendedName>
</protein>
<dbReference type="OMA" id="WASELVW"/>
<feature type="active site" description="Proton donor" evidence="6">
    <location>
        <position position="233"/>
    </location>
</feature>
<comment type="subcellular location">
    <subcellularLocation>
        <location evidence="1">Secreted</location>
        <location evidence="1">Extracellular space</location>
    </subcellularLocation>
</comment>
<keyword evidence="4" id="KW-0732">Signal</keyword>
<evidence type="ECO:0000313" key="8">
    <source>
        <dbReference type="EMBL" id="EDO47945.1"/>
    </source>
</evidence>
<dbReference type="PROSITE" id="PS51273">
    <property type="entry name" value="GATASE_TYPE_1"/>
    <property type="match status" value="1"/>
</dbReference>
<dbReference type="Proteomes" id="UP000001593">
    <property type="component" value="Unassembled WGS sequence"/>
</dbReference>
<dbReference type="GO" id="GO:0005576">
    <property type="term" value="C:extracellular region"/>
    <property type="evidence" value="ECO:0007669"/>
    <property type="project" value="UniProtKB-SubCell"/>
</dbReference>
<sequence>MISASPIVKTLHPIIGVLAQESTGRISNDGEGQYVVQAYTEMMQNAGARVVPFLINKTDEEVDKLFNSINGLVLPGGHVRLQDSNYGKIGKRLYELAVEANNKGSVFPIWAECLGFELLALCASGRGVTHGQFDEALFEYTDAKNYSVPVQLVKDYTKSRFLGTASPDMIGYLNNSLKAFNNHDKALTPKTFNKFPGIKNDYRIITVNRDRVNTEYISTMEGKKWPFFLLDWHPTKPMFPWMETYAQYDHSQQAIAITQFMASSFVNIARMSDHTFPNPQEELLSLIENYTPTLTKDRGNVYFFPMPTKTPQMEEE</sequence>
<accession>A7RKP9</accession>
<keyword evidence="3" id="KW-0964">Secreted</keyword>
<proteinExistence type="inferred from homology"/>
<evidence type="ECO:0000313" key="9">
    <source>
        <dbReference type="Proteomes" id="UP000001593"/>
    </source>
</evidence>
<evidence type="ECO:0000256" key="4">
    <source>
        <dbReference type="ARBA" id="ARBA00022729"/>
    </source>
</evidence>
<dbReference type="InParanoid" id="A7RKP9"/>
<dbReference type="SUPFAM" id="SSF52317">
    <property type="entry name" value="Class I glutamine amidotransferase-like"/>
    <property type="match status" value="1"/>
</dbReference>
<dbReference type="GO" id="GO:0005773">
    <property type="term" value="C:vacuole"/>
    <property type="evidence" value="ECO:0000318"/>
    <property type="project" value="GO_Central"/>
</dbReference>
<gene>
    <name evidence="8" type="ORF">NEMVEDRAFT_v1g238967</name>
</gene>
<comment type="catalytic activity">
    <reaction evidence="7">
        <text>(6S)-5,6,7,8-tetrahydrofolyl-(gamma-L-Glu)(n) + (n-1) H2O = (6S)-5,6,7,8-tetrahydrofolate + (n-1) L-glutamate</text>
        <dbReference type="Rhea" id="RHEA:56784"/>
        <dbReference type="Rhea" id="RHEA-COMP:14738"/>
        <dbReference type="ChEBI" id="CHEBI:15377"/>
        <dbReference type="ChEBI" id="CHEBI:29985"/>
        <dbReference type="ChEBI" id="CHEBI:57453"/>
        <dbReference type="ChEBI" id="CHEBI:141005"/>
        <dbReference type="EC" id="3.4.19.9"/>
    </reaction>
</comment>
<dbReference type="EMBL" id="DS469516">
    <property type="protein sequence ID" value="EDO47945.1"/>
    <property type="molecule type" value="Genomic_DNA"/>
</dbReference>
<name>A7RKP9_NEMVE</name>
<dbReference type="PhylomeDB" id="A7RKP9"/>
<feature type="active site" description="Nucleophile" evidence="6 7">
    <location>
        <position position="113"/>
    </location>
</feature>
<dbReference type="PANTHER" id="PTHR11315:SF0">
    <property type="entry name" value="FOLATE GAMMA-GLUTAMYL HYDROLASE"/>
    <property type="match status" value="1"/>
</dbReference>
<dbReference type="HOGENOM" id="CLU_058704_1_1_1"/>
<dbReference type="FunFam" id="3.40.50.880:FF:000024">
    <property type="entry name" value="Folate gamma-glutamyl hydrolase"/>
    <property type="match status" value="1"/>
</dbReference>
<dbReference type="GO" id="GO:0034722">
    <property type="term" value="F:gamma-glutamyl-peptidase activity"/>
    <property type="evidence" value="ECO:0000318"/>
    <property type="project" value="GO_Central"/>
</dbReference>
<evidence type="ECO:0000256" key="1">
    <source>
        <dbReference type="ARBA" id="ARBA00004239"/>
    </source>
</evidence>
<dbReference type="InterPro" id="IPR015527">
    <property type="entry name" value="Pept_C26_g-glut_hydrolase"/>
</dbReference>
<dbReference type="InterPro" id="IPR011697">
    <property type="entry name" value="Peptidase_C26"/>
</dbReference>
<dbReference type="GO" id="GO:0046900">
    <property type="term" value="P:tetrahydrofolylpolyglutamate metabolic process"/>
    <property type="evidence" value="ECO:0000318"/>
    <property type="project" value="GO_Central"/>
</dbReference>
<comment type="similarity">
    <text evidence="2">Belongs to the peptidase C26 family.</text>
</comment>
<evidence type="ECO:0000256" key="5">
    <source>
        <dbReference type="ARBA" id="ARBA00022801"/>
    </source>
</evidence>
<evidence type="ECO:0000256" key="6">
    <source>
        <dbReference type="PIRSR" id="PIRSR615527-1"/>
    </source>
</evidence>
<evidence type="ECO:0000256" key="2">
    <source>
        <dbReference type="ARBA" id="ARBA00011083"/>
    </source>
</evidence>
<reference evidence="8 9" key="1">
    <citation type="journal article" date="2007" name="Science">
        <title>Sea anemone genome reveals ancestral eumetazoan gene repertoire and genomic organization.</title>
        <authorList>
            <person name="Putnam N.H."/>
            <person name="Srivastava M."/>
            <person name="Hellsten U."/>
            <person name="Dirks B."/>
            <person name="Chapman J."/>
            <person name="Salamov A."/>
            <person name="Terry A."/>
            <person name="Shapiro H."/>
            <person name="Lindquist E."/>
            <person name="Kapitonov V.V."/>
            <person name="Jurka J."/>
            <person name="Genikhovich G."/>
            <person name="Grigoriev I.V."/>
            <person name="Lucas S.M."/>
            <person name="Steele R.E."/>
            <person name="Finnerty J.R."/>
            <person name="Technau U."/>
            <person name="Martindale M.Q."/>
            <person name="Rokhsar D.S."/>
        </authorList>
    </citation>
    <scope>NUCLEOTIDE SEQUENCE [LARGE SCALE GENOMIC DNA]</scope>
    <source>
        <strain evidence="9">CH2 X CH6</strain>
    </source>
</reference>
<dbReference type="PANTHER" id="PTHR11315">
    <property type="entry name" value="PROTEASE FAMILY C26 GAMMA-GLUTAMYL HYDROLASE"/>
    <property type="match status" value="1"/>
</dbReference>
<dbReference type="eggNOG" id="KOG1559">
    <property type="taxonomic scope" value="Eukaryota"/>
</dbReference>
<dbReference type="Pfam" id="PF07722">
    <property type="entry name" value="Peptidase_C26"/>
    <property type="match status" value="1"/>
</dbReference>
<evidence type="ECO:0000256" key="3">
    <source>
        <dbReference type="ARBA" id="ARBA00022525"/>
    </source>
</evidence>
<feature type="active site" evidence="7">
    <location>
        <position position="233"/>
    </location>
</feature>
<dbReference type="InterPro" id="IPR029062">
    <property type="entry name" value="Class_I_gatase-like"/>
</dbReference>
<evidence type="ECO:0000256" key="7">
    <source>
        <dbReference type="PROSITE-ProRule" id="PRU00607"/>
    </source>
</evidence>
<dbReference type="Gene3D" id="3.40.50.880">
    <property type="match status" value="1"/>
</dbReference>
<organism evidence="8 9">
    <name type="scientific">Nematostella vectensis</name>
    <name type="common">Starlet sea anemone</name>
    <dbReference type="NCBI Taxonomy" id="45351"/>
    <lineage>
        <taxon>Eukaryota</taxon>
        <taxon>Metazoa</taxon>
        <taxon>Cnidaria</taxon>
        <taxon>Anthozoa</taxon>
        <taxon>Hexacorallia</taxon>
        <taxon>Actiniaria</taxon>
        <taxon>Edwardsiidae</taxon>
        <taxon>Nematostella</taxon>
    </lineage>
</organism>